<evidence type="ECO:0000313" key="3">
    <source>
        <dbReference type="Proteomes" id="UP000321436"/>
    </source>
</evidence>
<comment type="caution">
    <text evidence="2">The sequence shown here is derived from an EMBL/GenBank/DDBJ whole genome shotgun (WGS) entry which is preliminary data.</text>
</comment>
<dbReference type="InterPro" id="IPR024775">
    <property type="entry name" value="DinB-like"/>
</dbReference>
<dbReference type="InterPro" id="IPR034660">
    <property type="entry name" value="DinB/YfiT-like"/>
</dbReference>
<evidence type="ECO:0000313" key="2">
    <source>
        <dbReference type="EMBL" id="GEP96944.1"/>
    </source>
</evidence>
<evidence type="ECO:0000259" key="1">
    <source>
        <dbReference type="Pfam" id="PF12867"/>
    </source>
</evidence>
<name>A0A512RML2_9BACT</name>
<dbReference type="RefSeq" id="WP_146863986.1">
    <property type="nucleotide sequence ID" value="NZ_BKAU01000003.1"/>
</dbReference>
<dbReference type="AlphaFoldDB" id="A0A512RML2"/>
<feature type="domain" description="DinB-like" evidence="1">
    <location>
        <begin position="23"/>
        <end position="148"/>
    </location>
</feature>
<reference evidence="2 3" key="1">
    <citation type="submission" date="2019-07" db="EMBL/GenBank/DDBJ databases">
        <title>Whole genome shotgun sequence of Chitinophaga cymbidii NBRC 109752.</title>
        <authorList>
            <person name="Hosoyama A."/>
            <person name="Uohara A."/>
            <person name="Ohji S."/>
            <person name="Ichikawa N."/>
        </authorList>
    </citation>
    <scope>NUCLEOTIDE SEQUENCE [LARGE SCALE GENOMIC DNA]</scope>
    <source>
        <strain evidence="2 3">NBRC 109752</strain>
    </source>
</reference>
<gene>
    <name evidence="2" type="ORF">CCY01nite_32040</name>
</gene>
<keyword evidence="3" id="KW-1185">Reference proteome</keyword>
<sequence>MEQIILPFSLDKRLRVQHLALGEIIEPVSQQQLQTEVRPGKWTAFENAAHLAAFHDVYKKRIERMLQENAPAFEPYVWQQDAIFANFKGMTKEALLDRYVDDRNALLALVDGISEEDLQRTGVHGVYGRFTIVQWLEMFVLHEAHHLFTIFQLIHVRPA</sequence>
<dbReference type="Gene3D" id="1.20.120.450">
    <property type="entry name" value="dinb family like domain"/>
    <property type="match status" value="1"/>
</dbReference>
<dbReference type="Pfam" id="PF12867">
    <property type="entry name" value="DinB_2"/>
    <property type="match status" value="1"/>
</dbReference>
<organism evidence="2 3">
    <name type="scientific">Chitinophaga cymbidii</name>
    <dbReference type="NCBI Taxonomy" id="1096750"/>
    <lineage>
        <taxon>Bacteria</taxon>
        <taxon>Pseudomonadati</taxon>
        <taxon>Bacteroidota</taxon>
        <taxon>Chitinophagia</taxon>
        <taxon>Chitinophagales</taxon>
        <taxon>Chitinophagaceae</taxon>
        <taxon>Chitinophaga</taxon>
    </lineage>
</organism>
<dbReference type="OrthoDB" id="1431064at2"/>
<dbReference type="Proteomes" id="UP000321436">
    <property type="component" value="Unassembled WGS sequence"/>
</dbReference>
<proteinExistence type="predicted"/>
<accession>A0A512RML2</accession>
<dbReference type="EMBL" id="BKAU01000003">
    <property type="protein sequence ID" value="GEP96944.1"/>
    <property type="molecule type" value="Genomic_DNA"/>
</dbReference>
<dbReference type="SUPFAM" id="SSF109854">
    <property type="entry name" value="DinB/YfiT-like putative metalloenzymes"/>
    <property type="match status" value="1"/>
</dbReference>
<protein>
    <recommendedName>
        <fullName evidence="1">DinB-like domain-containing protein</fullName>
    </recommendedName>
</protein>